<reference evidence="1" key="1">
    <citation type="submission" date="2023-01" db="EMBL/GenBank/DDBJ databases">
        <title>Genome assembly of the deep-sea coral Lophelia pertusa.</title>
        <authorList>
            <person name="Herrera S."/>
            <person name="Cordes E."/>
        </authorList>
    </citation>
    <scope>NUCLEOTIDE SEQUENCE</scope>
    <source>
        <strain evidence="1">USNM1676648</strain>
        <tissue evidence="1">Polyp</tissue>
    </source>
</reference>
<sequence>VVTGLPTTTKAPPASQKWVKNKQAGGGAYIPCEWVLLVMDGFVDETITKITTGLKCVAEGEEMEVQGGDCVVRTLL</sequence>
<evidence type="ECO:0000313" key="2">
    <source>
        <dbReference type="Proteomes" id="UP001163046"/>
    </source>
</evidence>
<comment type="caution">
    <text evidence="1">The sequence shown here is derived from an EMBL/GenBank/DDBJ whole genome shotgun (WGS) entry which is preliminary data.</text>
</comment>
<evidence type="ECO:0000313" key="1">
    <source>
        <dbReference type="EMBL" id="KAJ7348193.1"/>
    </source>
</evidence>
<dbReference type="EMBL" id="MU827521">
    <property type="protein sequence ID" value="KAJ7348193.1"/>
    <property type="molecule type" value="Genomic_DNA"/>
</dbReference>
<organism evidence="1 2">
    <name type="scientific">Desmophyllum pertusum</name>
    <dbReference type="NCBI Taxonomy" id="174260"/>
    <lineage>
        <taxon>Eukaryota</taxon>
        <taxon>Metazoa</taxon>
        <taxon>Cnidaria</taxon>
        <taxon>Anthozoa</taxon>
        <taxon>Hexacorallia</taxon>
        <taxon>Scleractinia</taxon>
        <taxon>Caryophylliina</taxon>
        <taxon>Caryophylliidae</taxon>
        <taxon>Desmophyllum</taxon>
    </lineage>
</organism>
<dbReference type="AlphaFoldDB" id="A0A9W9YKG8"/>
<keyword evidence="2" id="KW-1185">Reference proteome</keyword>
<accession>A0A9W9YKG8</accession>
<protein>
    <submittedName>
        <fullName evidence="1">Uncharacterized protein</fullName>
    </submittedName>
</protein>
<gene>
    <name evidence="1" type="ORF">OS493_039638</name>
</gene>
<feature type="non-terminal residue" evidence="1">
    <location>
        <position position="76"/>
    </location>
</feature>
<feature type="non-terminal residue" evidence="1">
    <location>
        <position position="1"/>
    </location>
</feature>
<name>A0A9W9YKG8_9CNID</name>
<proteinExistence type="predicted"/>
<dbReference type="OrthoDB" id="5978902at2759"/>
<dbReference type="Proteomes" id="UP001163046">
    <property type="component" value="Unassembled WGS sequence"/>
</dbReference>